<dbReference type="GO" id="GO:0008270">
    <property type="term" value="F:zinc ion binding"/>
    <property type="evidence" value="ECO:0007669"/>
    <property type="project" value="UniProtKB-KW"/>
</dbReference>
<protein>
    <recommendedName>
        <fullName evidence="6">BED-type domain-containing protein</fullName>
    </recommendedName>
</protein>
<keyword evidence="2 4" id="KW-0863">Zinc-finger</keyword>
<dbReference type="Proteomes" id="UP000829196">
    <property type="component" value="Unassembled WGS sequence"/>
</dbReference>
<evidence type="ECO:0000313" key="7">
    <source>
        <dbReference type="EMBL" id="KAI0489278.1"/>
    </source>
</evidence>
<keyword evidence="3" id="KW-0862">Zinc</keyword>
<evidence type="ECO:0000256" key="5">
    <source>
        <dbReference type="SAM" id="MobiDB-lite"/>
    </source>
</evidence>
<evidence type="ECO:0000256" key="1">
    <source>
        <dbReference type="ARBA" id="ARBA00022723"/>
    </source>
</evidence>
<dbReference type="EMBL" id="JAGYWB010000019">
    <property type="protein sequence ID" value="KAI0489278.1"/>
    <property type="molecule type" value="Genomic_DNA"/>
</dbReference>
<organism evidence="7 8">
    <name type="scientific">Dendrobium nobile</name>
    <name type="common">Orchid</name>
    <dbReference type="NCBI Taxonomy" id="94219"/>
    <lineage>
        <taxon>Eukaryota</taxon>
        <taxon>Viridiplantae</taxon>
        <taxon>Streptophyta</taxon>
        <taxon>Embryophyta</taxon>
        <taxon>Tracheophyta</taxon>
        <taxon>Spermatophyta</taxon>
        <taxon>Magnoliopsida</taxon>
        <taxon>Liliopsida</taxon>
        <taxon>Asparagales</taxon>
        <taxon>Orchidaceae</taxon>
        <taxon>Epidendroideae</taxon>
        <taxon>Malaxideae</taxon>
        <taxon>Dendrobiinae</taxon>
        <taxon>Dendrobium</taxon>
    </lineage>
</organism>
<evidence type="ECO:0000313" key="8">
    <source>
        <dbReference type="Proteomes" id="UP000829196"/>
    </source>
</evidence>
<keyword evidence="1" id="KW-0479">Metal-binding</keyword>
<dbReference type="OrthoDB" id="10606390at2759"/>
<evidence type="ECO:0000256" key="4">
    <source>
        <dbReference type="PROSITE-ProRule" id="PRU00027"/>
    </source>
</evidence>
<feature type="domain" description="BED-type" evidence="6">
    <location>
        <begin position="45"/>
        <end position="109"/>
    </location>
</feature>
<dbReference type="SUPFAM" id="SSF57667">
    <property type="entry name" value="beta-beta-alpha zinc fingers"/>
    <property type="match status" value="1"/>
</dbReference>
<evidence type="ECO:0000259" key="6">
    <source>
        <dbReference type="PROSITE" id="PS50808"/>
    </source>
</evidence>
<name>A0A8T3A4C8_DENNO</name>
<dbReference type="InterPro" id="IPR036236">
    <property type="entry name" value="Znf_C2H2_sf"/>
</dbReference>
<dbReference type="Pfam" id="PF02892">
    <property type="entry name" value="zf-BED"/>
    <property type="match status" value="1"/>
</dbReference>
<dbReference type="GO" id="GO:0005634">
    <property type="term" value="C:nucleus"/>
    <property type="evidence" value="ECO:0007669"/>
    <property type="project" value="TreeGrafter"/>
</dbReference>
<dbReference type="GO" id="GO:0006357">
    <property type="term" value="P:regulation of transcription by RNA polymerase II"/>
    <property type="evidence" value="ECO:0007669"/>
    <property type="project" value="TreeGrafter"/>
</dbReference>
<feature type="compositionally biased region" description="Polar residues" evidence="5">
    <location>
        <begin position="1"/>
        <end position="13"/>
    </location>
</feature>
<dbReference type="InterPro" id="IPR003656">
    <property type="entry name" value="Znf_BED"/>
</dbReference>
<reference evidence="7" key="1">
    <citation type="journal article" date="2022" name="Front. Genet.">
        <title>Chromosome-Scale Assembly of the Dendrobium nobile Genome Provides Insights Into the Molecular Mechanism of the Biosynthesis of the Medicinal Active Ingredient of Dendrobium.</title>
        <authorList>
            <person name="Xu Q."/>
            <person name="Niu S.-C."/>
            <person name="Li K.-L."/>
            <person name="Zheng P.-J."/>
            <person name="Zhang X.-J."/>
            <person name="Jia Y."/>
            <person name="Liu Y."/>
            <person name="Niu Y.-X."/>
            <person name="Yu L.-H."/>
            <person name="Chen D.-F."/>
            <person name="Zhang G.-Q."/>
        </authorList>
    </citation>
    <scope>NUCLEOTIDE SEQUENCE</scope>
    <source>
        <tissue evidence="7">Leaf</tissue>
    </source>
</reference>
<sequence length="134" mass="15573">MEDSNTIVSSNPSDHNEYVPTDNEHEYDSDELNNASGTAQKKKRRLTTNVWGHFEMLPLAKDGKQRCKCKKCGATYLSDSKNSTGNLRRHLQILRKETLKIYVNLFFKVTQLHLYLWLKISLIIKNFTAYLLHV</sequence>
<feature type="compositionally biased region" description="Basic and acidic residues" evidence="5">
    <location>
        <begin position="14"/>
        <end position="26"/>
    </location>
</feature>
<dbReference type="InterPro" id="IPR053031">
    <property type="entry name" value="Cuticle_assoc_protein"/>
</dbReference>
<dbReference type="GO" id="GO:1990837">
    <property type="term" value="F:sequence-specific double-stranded DNA binding"/>
    <property type="evidence" value="ECO:0007669"/>
    <property type="project" value="TreeGrafter"/>
</dbReference>
<dbReference type="SMART" id="SM00614">
    <property type="entry name" value="ZnF_BED"/>
    <property type="match status" value="1"/>
</dbReference>
<dbReference type="PANTHER" id="PTHR34396:SF24">
    <property type="entry name" value="BED-TYPE DOMAIN-CONTAINING PROTEIN"/>
    <property type="match status" value="1"/>
</dbReference>
<evidence type="ECO:0000256" key="2">
    <source>
        <dbReference type="ARBA" id="ARBA00022771"/>
    </source>
</evidence>
<comment type="caution">
    <text evidence="7">The sequence shown here is derived from an EMBL/GenBank/DDBJ whole genome shotgun (WGS) entry which is preliminary data.</text>
</comment>
<gene>
    <name evidence="7" type="ORF">KFK09_029120</name>
</gene>
<keyword evidence="8" id="KW-1185">Reference proteome</keyword>
<accession>A0A8T3A4C8</accession>
<dbReference type="PANTHER" id="PTHR34396">
    <property type="entry name" value="OS03G0264950 PROTEIN-RELATED"/>
    <property type="match status" value="1"/>
</dbReference>
<dbReference type="AlphaFoldDB" id="A0A8T3A4C8"/>
<dbReference type="PROSITE" id="PS50808">
    <property type="entry name" value="ZF_BED"/>
    <property type="match status" value="1"/>
</dbReference>
<proteinExistence type="predicted"/>
<feature type="region of interest" description="Disordered" evidence="5">
    <location>
        <begin position="1"/>
        <end position="44"/>
    </location>
</feature>
<evidence type="ECO:0000256" key="3">
    <source>
        <dbReference type="ARBA" id="ARBA00022833"/>
    </source>
</evidence>